<keyword evidence="10" id="KW-0813">Transport</keyword>
<evidence type="ECO:0000256" key="1">
    <source>
        <dbReference type="ARBA" id="ARBA00004651"/>
    </source>
</evidence>
<dbReference type="AlphaFoldDB" id="A0A402BA16"/>
<keyword evidence="10" id="KW-0406">Ion transport</keyword>
<evidence type="ECO:0000256" key="9">
    <source>
        <dbReference type="ARBA" id="ARBA00049940"/>
    </source>
</evidence>
<comment type="similarity">
    <text evidence="7 10">Belongs to the fluoride channel Fluc/FEX (TC 1.A.43) family.</text>
</comment>
<accession>A0A402BA16</accession>
<dbReference type="GO" id="GO:0062054">
    <property type="term" value="F:fluoride channel activity"/>
    <property type="evidence" value="ECO:0007669"/>
    <property type="project" value="UniProtKB-UniRule"/>
</dbReference>
<comment type="caution">
    <text evidence="11">The sequence shown here is derived from an EMBL/GenBank/DDBJ whole genome shotgun (WGS) entry which is preliminary data.</text>
</comment>
<dbReference type="GO" id="GO:0140114">
    <property type="term" value="P:cellular detoxification of fluoride"/>
    <property type="evidence" value="ECO:0007669"/>
    <property type="project" value="UniProtKB-UniRule"/>
</dbReference>
<evidence type="ECO:0000256" key="8">
    <source>
        <dbReference type="ARBA" id="ARBA00035585"/>
    </source>
</evidence>
<sequence length="141" mass="15345">MVKKADYLQRILLVFAGGFLGTITRYLLSQAIQGAWGKSWPYDIFLINITGAFILALLSTLADATLFIGPRLRLLLNVGFLGAYTTFSTLALGDITLLTNQQLIPALLYLICSLGGGLIAVLLGQLAGLWLIRLKKRPKHG</sequence>
<evidence type="ECO:0000256" key="5">
    <source>
        <dbReference type="ARBA" id="ARBA00023136"/>
    </source>
</evidence>
<organism evidence="11 12">
    <name type="scientific">Dictyobacter alpinus</name>
    <dbReference type="NCBI Taxonomy" id="2014873"/>
    <lineage>
        <taxon>Bacteria</taxon>
        <taxon>Bacillati</taxon>
        <taxon>Chloroflexota</taxon>
        <taxon>Ktedonobacteria</taxon>
        <taxon>Ktedonobacterales</taxon>
        <taxon>Dictyobacteraceae</taxon>
        <taxon>Dictyobacter</taxon>
    </lineage>
</organism>
<protein>
    <recommendedName>
        <fullName evidence="10">Fluoride-specific ion channel FluC</fullName>
    </recommendedName>
</protein>
<proteinExistence type="inferred from homology"/>
<dbReference type="HAMAP" id="MF_00454">
    <property type="entry name" value="FluC"/>
    <property type="match status" value="1"/>
</dbReference>
<keyword evidence="3 10" id="KW-0812">Transmembrane</keyword>
<name>A0A402BA16_9CHLR</name>
<keyword evidence="12" id="KW-1185">Reference proteome</keyword>
<evidence type="ECO:0000313" key="12">
    <source>
        <dbReference type="Proteomes" id="UP000287171"/>
    </source>
</evidence>
<feature type="transmembrane region" description="Helical" evidence="10">
    <location>
        <begin position="107"/>
        <end position="132"/>
    </location>
</feature>
<keyword evidence="2 10" id="KW-1003">Cell membrane</keyword>
<keyword evidence="5 10" id="KW-0472">Membrane</keyword>
<dbReference type="NCBIfam" id="TIGR00494">
    <property type="entry name" value="crcB"/>
    <property type="match status" value="1"/>
</dbReference>
<evidence type="ECO:0000256" key="3">
    <source>
        <dbReference type="ARBA" id="ARBA00022692"/>
    </source>
</evidence>
<evidence type="ECO:0000313" key="11">
    <source>
        <dbReference type="EMBL" id="GCE28166.1"/>
    </source>
</evidence>
<gene>
    <name evidence="11" type="primary">crcB2</name>
    <name evidence="10" type="synonym">crcB</name>
    <name evidence="10" type="synonym">fluC</name>
    <name evidence="11" type="ORF">KDA_36500</name>
</gene>
<keyword evidence="4 10" id="KW-1133">Transmembrane helix</keyword>
<dbReference type="GO" id="GO:0046872">
    <property type="term" value="F:metal ion binding"/>
    <property type="evidence" value="ECO:0007669"/>
    <property type="project" value="UniProtKB-KW"/>
</dbReference>
<comment type="function">
    <text evidence="9 10">Fluoride-specific ion channel. Important for reducing fluoride concentration in the cell, thus reducing its toxicity.</text>
</comment>
<comment type="activity regulation">
    <text evidence="10">Na(+) is not transported, but it plays an essential structural role and its presence is essential for fluoride channel function.</text>
</comment>
<dbReference type="PANTHER" id="PTHR28259:SF1">
    <property type="entry name" value="FLUORIDE EXPORT PROTEIN 1-RELATED"/>
    <property type="match status" value="1"/>
</dbReference>
<dbReference type="Proteomes" id="UP000287171">
    <property type="component" value="Unassembled WGS sequence"/>
</dbReference>
<feature type="binding site" evidence="10">
    <location>
        <position position="82"/>
    </location>
    <ligand>
        <name>Na(+)</name>
        <dbReference type="ChEBI" id="CHEBI:29101"/>
        <note>structural</note>
    </ligand>
</feature>
<dbReference type="PANTHER" id="PTHR28259">
    <property type="entry name" value="FLUORIDE EXPORT PROTEIN 1-RELATED"/>
    <property type="match status" value="1"/>
</dbReference>
<dbReference type="GO" id="GO:0005886">
    <property type="term" value="C:plasma membrane"/>
    <property type="evidence" value="ECO:0007669"/>
    <property type="project" value="UniProtKB-SubCell"/>
</dbReference>
<evidence type="ECO:0000256" key="7">
    <source>
        <dbReference type="ARBA" id="ARBA00035120"/>
    </source>
</evidence>
<evidence type="ECO:0000256" key="2">
    <source>
        <dbReference type="ARBA" id="ARBA00022475"/>
    </source>
</evidence>
<keyword evidence="10" id="KW-0915">Sodium</keyword>
<evidence type="ECO:0000256" key="6">
    <source>
        <dbReference type="ARBA" id="ARBA00023303"/>
    </source>
</evidence>
<keyword evidence="10" id="KW-0479">Metal-binding</keyword>
<evidence type="ECO:0000256" key="4">
    <source>
        <dbReference type="ARBA" id="ARBA00022989"/>
    </source>
</evidence>
<dbReference type="Pfam" id="PF02537">
    <property type="entry name" value="CRCB"/>
    <property type="match status" value="1"/>
</dbReference>
<feature type="transmembrane region" description="Helical" evidence="10">
    <location>
        <begin position="74"/>
        <end position="95"/>
    </location>
</feature>
<feature type="transmembrane region" description="Helical" evidence="10">
    <location>
        <begin position="7"/>
        <end position="28"/>
    </location>
</feature>
<reference evidence="12" key="1">
    <citation type="submission" date="2018-12" db="EMBL/GenBank/DDBJ databases">
        <title>Tengunoibacter tsumagoiensis gen. nov., sp. nov., Dictyobacter kobayashii sp. nov., D. alpinus sp. nov., and D. joshuensis sp. nov. and description of Dictyobacteraceae fam. nov. within the order Ktedonobacterales isolated from Tengu-no-mugimeshi.</title>
        <authorList>
            <person name="Wang C.M."/>
            <person name="Zheng Y."/>
            <person name="Sakai Y."/>
            <person name="Toyoda A."/>
            <person name="Minakuchi Y."/>
            <person name="Abe K."/>
            <person name="Yokota A."/>
            <person name="Yabe S."/>
        </authorList>
    </citation>
    <scope>NUCLEOTIDE SEQUENCE [LARGE SCALE GENOMIC DNA]</scope>
    <source>
        <strain evidence="12">Uno16</strain>
    </source>
</reference>
<comment type="catalytic activity">
    <reaction evidence="8">
        <text>fluoride(in) = fluoride(out)</text>
        <dbReference type="Rhea" id="RHEA:76159"/>
        <dbReference type="ChEBI" id="CHEBI:17051"/>
    </reaction>
    <physiologicalReaction direction="left-to-right" evidence="8">
        <dbReference type="Rhea" id="RHEA:76160"/>
    </physiologicalReaction>
</comment>
<comment type="subcellular location">
    <subcellularLocation>
        <location evidence="1 10">Cell membrane</location>
        <topology evidence="1 10">Multi-pass membrane protein</topology>
    </subcellularLocation>
</comment>
<dbReference type="EMBL" id="BIFT01000001">
    <property type="protein sequence ID" value="GCE28166.1"/>
    <property type="molecule type" value="Genomic_DNA"/>
</dbReference>
<feature type="binding site" evidence="10">
    <location>
        <position position="85"/>
    </location>
    <ligand>
        <name>Na(+)</name>
        <dbReference type="ChEBI" id="CHEBI:29101"/>
        <note>structural</note>
    </ligand>
</feature>
<dbReference type="InterPro" id="IPR003691">
    <property type="entry name" value="FluC"/>
</dbReference>
<keyword evidence="6 10" id="KW-0407">Ion channel</keyword>
<feature type="transmembrane region" description="Helical" evidence="10">
    <location>
        <begin position="40"/>
        <end position="62"/>
    </location>
</feature>
<evidence type="ECO:0000256" key="10">
    <source>
        <dbReference type="HAMAP-Rule" id="MF_00454"/>
    </source>
</evidence>